<reference evidence="3" key="1">
    <citation type="journal article" date="2019" name="Int. J. Syst. Evol. Microbiol.">
        <title>The Global Catalogue of Microorganisms (GCM) 10K type strain sequencing project: providing services to taxonomists for standard genome sequencing and annotation.</title>
        <authorList>
            <consortium name="The Broad Institute Genomics Platform"/>
            <consortium name="The Broad Institute Genome Sequencing Center for Infectious Disease"/>
            <person name="Wu L."/>
            <person name="Ma J."/>
        </authorList>
    </citation>
    <scope>NUCLEOTIDE SEQUENCE [LARGE SCALE GENOMIC DNA]</scope>
    <source>
        <strain evidence="3">JCM 18204</strain>
    </source>
</reference>
<keyword evidence="3" id="KW-1185">Reference proteome</keyword>
<feature type="transmembrane region" description="Helical" evidence="1">
    <location>
        <begin position="280"/>
        <end position="297"/>
    </location>
</feature>
<keyword evidence="1" id="KW-1133">Transmembrane helix</keyword>
<feature type="transmembrane region" description="Helical" evidence="1">
    <location>
        <begin position="254"/>
        <end position="274"/>
    </location>
</feature>
<evidence type="ECO:0000313" key="2">
    <source>
        <dbReference type="EMBL" id="GAA4786743.1"/>
    </source>
</evidence>
<feature type="transmembrane region" description="Helical" evidence="1">
    <location>
        <begin position="130"/>
        <end position="153"/>
    </location>
</feature>
<evidence type="ECO:0000256" key="1">
    <source>
        <dbReference type="SAM" id="Phobius"/>
    </source>
</evidence>
<accession>A0ABP9AW49</accession>
<dbReference type="Proteomes" id="UP001499959">
    <property type="component" value="Unassembled WGS sequence"/>
</dbReference>
<evidence type="ECO:0000313" key="3">
    <source>
        <dbReference type="Proteomes" id="UP001499959"/>
    </source>
</evidence>
<dbReference type="EMBL" id="BAABJE010000002">
    <property type="protein sequence ID" value="GAA4786743.1"/>
    <property type="molecule type" value="Genomic_DNA"/>
</dbReference>
<comment type="caution">
    <text evidence="2">The sequence shown here is derived from an EMBL/GenBank/DDBJ whole genome shotgun (WGS) entry which is preliminary data.</text>
</comment>
<gene>
    <name evidence="2" type="ORF">GCM10023307_09600</name>
</gene>
<keyword evidence="1" id="KW-0472">Membrane</keyword>
<dbReference type="RefSeq" id="WP_345302166.1">
    <property type="nucleotide sequence ID" value="NZ_BAABJE010000002.1"/>
</dbReference>
<proteinExistence type="predicted"/>
<feature type="transmembrane region" description="Helical" evidence="1">
    <location>
        <begin position="160"/>
        <end position="178"/>
    </location>
</feature>
<organism evidence="2 3">
    <name type="scientific">Lysobacter hankyongensis</name>
    <dbReference type="NCBI Taxonomy" id="1176535"/>
    <lineage>
        <taxon>Bacteria</taxon>
        <taxon>Pseudomonadati</taxon>
        <taxon>Pseudomonadota</taxon>
        <taxon>Gammaproteobacteria</taxon>
        <taxon>Lysobacterales</taxon>
        <taxon>Lysobacteraceae</taxon>
        <taxon>Lysobacter</taxon>
    </lineage>
</organism>
<sequence>MNIALIVASMLLALRWPFETLLLAYAVLGPLHYMTEISWLHDRNYFLPRRRDAWPLWVGGTALIVAVIAAAEADRDVLRRAVENGALFALFGFALILLITPVWWRRLLALAALVPLCLWFARSLDLADSLAGYLPTVIHVYVFTGLFMLVGWLRRRGRDGAVALLAYALCPLLCWLAPLDWSAAASAWAERAFVGTLAGINTLILGDAGYAIDRAHVVEHPASILVTRVLALAYLYHYLNWFSKVEVIGWARISPARGALIVALWVFAAGFYFVDYALGFMLLLTLSFLHVVLEFPLNHRAFREMFGMLRPGDRLSNQRSH</sequence>
<feature type="transmembrane region" description="Helical" evidence="1">
    <location>
        <begin position="222"/>
        <end position="242"/>
    </location>
</feature>
<feature type="transmembrane region" description="Helical" evidence="1">
    <location>
        <begin position="85"/>
        <end position="104"/>
    </location>
</feature>
<name>A0ABP9AW49_9GAMM</name>
<protein>
    <recommendedName>
        <fullName evidence="4">EpsG family protein</fullName>
    </recommendedName>
</protein>
<keyword evidence="1" id="KW-0812">Transmembrane</keyword>
<evidence type="ECO:0008006" key="4">
    <source>
        <dbReference type="Google" id="ProtNLM"/>
    </source>
</evidence>
<feature type="transmembrane region" description="Helical" evidence="1">
    <location>
        <begin position="54"/>
        <end position="73"/>
    </location>
</feature>